<reference evidence="2" key="1">
    <citation type="submission" date="2021-03" db="EMBL/GenBank/DDBJ databases">
        <title>Roseibium sp. CAU 1637 isolated from Incheon.</title>
        <authorList>
            <person name="Kim W."/>
        </authorList>
    </citation>
    <scope>NUCLEOTIDE SEQUENCE</scope>
    <source>
        <strain evidence="2">CAU 1637</strain>
    </source>
</reference>
<accession>A0A939J9K6</accession>
<proteinExistence type="predicted"/>
<keyword evidence="3" id="KW-1185">Reference proteome</keyword>
<gene>
    <name evidence="2" type="ORF">J0X15_09675</name>
</gene>
<keyword evidence="1" id="KW-1133">Transmembrane helix</keyword>
<evidence type="ECO:0000256" key="1">
    <source>
        <dbReference type="SAM" id="Phobius"/>
    </source>
</evidence>
<feature type="transmembrane region" description="Helical" evidence="1">
    <location>
        <begin position="54"/>
        <end position="70"/>
    </location>
</feature>
<feature type="transmembrane region" description="Helical" evidence="1">
    <location>
        <begin position="31"/>
        <end position="49"/>
    </location>
</feature>
<comment type="caution">
    <text evidence="2">The sequence shown here is derived from an EMBL/GenBank/DDBJ whole genome shotgun (WGS) entry which is preliminary data.</text>
</comment>
<evidence type="ECO:0000313" key="2">
    <source>
        <dbReference type="EMBL" id="MBO0345488.1"/>
    </source>
</evidence>
<dbReference type="EMBL" id="JAFLNF010000003">
    <property type="protein sequence ID" value="MBO0345488.1"/>
    <property type="molecule type" value="Genomic_DNA"/>
</dbReference>
<dbReference type="Proteomes" id="UP000664779">
    <property type="component" value="Unassembled WGS sequence"/>
</dbReference>
<dbReference type="RefSeq" id="WP_206940090.1">
    <property type="nucleotide sequence ID" value="NZ_JAFLNF010000003.1"/>
</dbReference>
<keyword evidence="1" id="KW-0812">Transmembrane</keyword>
<organism evidence="2 3">
    <name type="scientific">Roseibium limicola</name>
    <dbReference type="NCBI Taxonomy" id="2816037"/>
    <lineage>
        <taxon>Bacteria</taxon>
        <taxon>Pseudomonadati</taxon>
        <taxon>Pseudomonadota</taxon>
        <taxon>Alphaproteobacteria</taxon>
        <taxon>Hyphomicrobiales</taxon>
        <taxon>Stappiaceae</taxon>
        <taxon>Roseibium</taxon>
    </lineage>
</organism>
<protein>
    <submittedName>
        <fullName evidence="2">Uncharacterized protein</fullName>
    </submittedName>
</protein>
<keyword evidence="1" id="KW-0472">Membrane</keyword>
<dbReference type="AlphaFoldDB" id="A0A939J9K6"/>
<sequence length="183" mass="20398">MKDQHTDPFSDQTPIAPEPFAIGYKPSIGDGFVYGGILFAVGFLVLGFFGKAQILASLALIPIFFAYWHYPMIDRGQPQLAANKDGLFLERLGFLKWDAISGLNLKESSVRSIELRTLEISLNAPLPDALAKPQVFPVWKAMMARNWKVGKAEDGLPVIRVNLLPLTGNPEEIFARVRRYLPL</sequence>
<name>A0A939J9K6_9HYPH</name>
<evidence type="ECO:0000313" key="3">
    <source>
        <dbReference type="Proteomes" id="UP000664779"/>
    </source>
</evidence>